<name>A0A841FUA8_9ACTN</name>
<accession>A0A841FUA8</accession>
<dbReference type="InterPro" id="IPR020843">
    <property type="entry name" value="ER"/>
</dbReference>
<keyword evidence="3" id="KW-1185">Reference proteome</keyword>
<dbReference type="Gene3D" id="3.90.180.10">
    <property type="entry name" value="Medium-chain alcohol dehydrogenases, catalytic domain"/>
    <property type="match status" value="1"/>
</dbReference>
<evidence type="ECO:0000313" key="2">
    <source>
        <dbReference type="EMBL" id="MBB6037132.1"/>
    </source>
</evidence>
<dbReference type="RefSeq" id="WP_184789953.1">
    <property type="nucleotide sequence ID" value="NZ_BONT01000106.1"/>
</dbReference>
<evidence type="ECO:0000313" key="3">
    <source>
        <dbReference type="Proteomes" id="UP000548476"/>
    </source>
</evidence>
<dbReference type="AlphaFoldDB" id="A0A841FUA8"/>
<reference evidence="2 3" key="1">
    <citation type="submission" date="2020-08" db="EMBL/GenBank/DDBJ databases">
        <title>Genomic Encyclopedia of Type Strains, Phase IV (KMG-IV): sequencing the most valuable type-strain genomes for metagenomic binning, comparative biology and taxonomic classification.</title>
        <authorList>
            <person name="Goeker M."/>
        </authorList>
    </citation>
    <scope>NUCLEOTIDE SEQUENCE [LARGE SCALE GENOMIC DNA]</scope>
    <source>
        <strain evidence="2 3">YIM 65646</strain>
    </source>
</reference>
<dbReference type="SMART" id="SM00829">
    <property type="entry name" value="PKS_ER"/>
    <property type="match status" value="1"/>
</dbReference>
<dbReference type="Gene3D" id="3.40.50.720">
    <property type="entry name" value="NAD(P)-binding Rossmann-like Domain"/>
    <property type="match status" value="1"/>
</dbReference>
<sequence>MRALAIDHSAPGGLAFAEVADPVPAPNQALVEVKAVSLNPGELLHLLPEGADGEVYGWDAAGVVVRAADDGSGPAVGTPVVTLRWTGAWARLRAVDTAWLGVAPDGADFGALATIPVAAGTALRVLRKMGSILGRRVLVTGATGAVGRYAVQLAHRAGAHVIAATRNVAANGPALKALGADEVVVTPAEIAGPVDAVLDHVGGETLVEAFAAMTGGGLLVSIGNTSATGEHFPFGALFADAATHDRRISSFIITGEGDLSADLGWLAHEVAAGRLDPGVGHRADWSRAPALVAAHAAGERLGKIVLDVS</sequence>
<dbReference type="InterPro" id="IPR052585">
    <property type="entry name" value="Lipid_raft_assoc_Zn_ADH"/>
</dbReference>
<dbReference type="CDD" id="cd08270">
    <property type="entry name" value="MDR4"/>
    <property type="match status" value="1"/>
</dbReference>
<dbReference type="PANTHER" id="PTHR43482:SF1">
    <property type="entry name" value="PROTEIN AST1-RELATED"/>
    <property type="match status" value="1"/>
</dbReference>
<proteinExistence type="predicted"/>
<dbReference type="GO" id="GO:0016491">
    <property type="term" value="F:oxidoreductase activity"/>
    <property type="evidence" value="ECO:0007669"/>
    <property type="project" value="InterPro"/>
</dbReference>
<dbReference type="Pfam" id="PF08240">
    <property type="entry name" value="ADH_N"/>
    <property type="match status" value="1"/>
</dbReference>
<dbReference type="InterPro" id="IPR036291">
    <property type="entry name" value="NAD(P)-bd_dom_sf"/>
</dbReference>
<dbReference type="Proteomes" id="UP000548476">
    <property type="component" value="Unassembled WGS sequence"/>
</dbReference>
<dbReference type="SUPFAM" id="SSF51735">
    <property type="entry name" value="NAD(P)-binding Rossmann-fold domains"/>
    <property type="match status" value="1"/>
</dbReference>
<comment type="caution">
    <text evidence="2">The sequence shown here is derived from an EMBL/GenBank/DDBJ whole genome shotgun (WGS) entry which is preliminary data.</text>
</comment>
<evidence type="ECO:0000259" key="1">
    <source>
        <dbReference type="SMART" id="SM00829"/>
    </source>
</evidence>
<dbReference type="EMBL" id="JACHGT010000011">
    <property type="protein sequence ID" value="MBB6037132.1"/>
    <property type="molecule type" value="Genomic_DNA"/>
</dbReference>
<protein>
    <submittedName>
        <fullName evidence="2">NADPH:quinone reductase-like Zn-dependent oxidoreductase</fullName>
    </submittedName>
</protein>
<dbReference type="InterPro" id="IPR011032">
    <property type="entry name" value="GroES-like_sf"/>
</dbReference>
<gene>
    <name evidence="2" type="ORF">HNR73_005005</name>
</gene>
<dbReference type="Pfam" id="PF00107">
    <property type="entry name" value="ADH_zinc_N"/>
    <property type="match status" value="1"/>
</dbReference>
<dbReference type="InterPro" id="IPR013154">
    <property type="entry name" value="ADH-like_N"/>
</dbReference>
<dbReference type="SUPFAM" id="SSF50129">
    <property type="entry name" value="GroES-like"/>
    <property type="match status" value="1"/>
</dbReference>
<dbReference type="PANTHER" id="PTHR43482">
    <property type="entry name" value="PROTEIN AST1-RELATED"/>
    <property type="match status" value="1"/>
</dbReference>
<dbReference type="InterPro" id="IPR013149">
    <property type="entry name" value="ADH-like_C"/>
</dbReference>
<organism evidence="2 3">
    <name type="scientific">Phytomonospora endophytica</name>
    <dbReference type="NCBI Taxonomy" id="714109"/>
    <lineage>
        <taxon>Bacteria</taxon>
        <taxon>Bacillati</taxon>
        <taxon>Actinomycetota</taxon>
        <taxon>Actinomycetes</taxon>
        <taxon>Micromonosporales</taxon>
        <taxon>Micromonosporaceae</taxon>
        <taxon>Phytomonospora</taxon>
    </lineage>
</organism>
<feature type="domain" description="Enoyl reductase (ER)" evidence="1">
    <location>
        <begin position="9"/>
        <end position="306"/>
    </location>
</feature>